<evidence type="ECO:0000313" key="2">
    <source>
        <dbReference type="EMBL" id="ONK69107.1"/>
    </source>
</evidence>
<sequence>MSKSPKLKPLPRPLFSCGIFPQLHSVRASSPTAPALSPPPPPLLPLRPPLRASTSEPRPPRLLSSSSSSASSSTSPTSRQWRFPLHGIPNTHNEPSVAQVNVTQAAGSGSGDGDGGGSRFLRLAEASVWIRVSAVRSAPCGEVAWLRVPDPGLLFAPGSYGGSCPGG</sequence>
<proteinExistence type="predicted"/>
<dbReference type="EMBL" id="CM007385">
    <property type="protein sequence ID" value="ONK69107.1"/>
    <property type="molecule type" value="Genomic_DNA"/>
</dbReference>
<reference evidence="3" key="1">
    <citation type="journal article" date="2017" name="Nat. Commun.">
        <title>The asparagus genome sheds light on the origin and evolution of a young Y chromosome.</title>
        <authorList>
            <person name="Harkess A."/>
            <person name="Zhou J."/>
            <person name="Xu C."/>
            <person name="Bowers J.E."/>
            <person name="Van der Hulst R."/>
            <person name="Ayyampalayam S."/>
            <person name="Mercati F."/>
            <person name="Riccardi P."/>
            <person name="McKain M.R."/>
            <person name="Kakrana A."/>
            <person name="Tang H."/>
            <person name="Ray J."/>
            <person name="Groenendijk J."/>
            <person name="Arikit S."/>
            <person name="Mathioni S.M."/>
            <person name="Nakano M."/>
            <person name="Shan H."/>
            <person name="Telgmann-Rauber A."/>
            <person name="Kanno A."/>
            <person name="Yue Z."/>
            <person name="Chen H."/>
            <person name="Li W."/>
            <person name="Chen Y."/>
            <person name="Xu X."/>
            <person name="Zhang Y."/>
            <person name="Luo S."/>
            <person name="Chen H."/>
            <person name="Gao J."/>
            <person name="Mao Z."/>
            <person name="Pires J.C."/>
            <person name="Luo M."/>
            <person name="Kudrna D."/>
            <person name="Wing R.A."/>
            <person name="Meyers B.C."/>
            <person name="Yi K."/>
            <person name="Kong H."/>
            <person name="Lavrijsen P."/>
            <person name="Sunseri F."/>
            <person name="Falavigna A."/>
            <person name="Ye Y."/>
            <person name="Leebens-Mack J.H."/>
            <person name="Chen G."/>
        </authorList>
    </citation>
    <scope>NUCLEOTIDE SEQUENCE [LARGE SCALE GENOMIC DNA]</scope>
    <source>
        <strain evidence="3">cv. DH0086</strain>
    </source>
</reference>
<evidence type="ECO:0000313" key="3">
    <source>
        <dbReference type="Proteomes" id="UP000243459"/>
    </source>
</evidence>
<feature type="compositionally biased region" description="Low complexity" evidence="1">
    <location>
        <begin position="49"/>
        <end position="79"/>
    </location>
</feature>
<feature type="region of interest" description="Disordered" evidence="1">
    <location>
        <begin position="27"/>
        <end position="96"/>
    </location>
</feature>
<accession>A0A5P1EVB7</accession>
<name>A0A5P1EVB7_ASPOF</name>
<organism evidence="2 3">
    <name type="scientific">Asparagus officinalis</name>
    <name type="common">Garden asparagus</name>
    <dbReference type="NCBI Taxonomy" id="4686"/>
    <lineage>
        <taxon>Eukaryota</taxon>
        <taxon>Viridiplantae</taxon>
        <taxon>Streptophyta</taxon>
        <taxon>Embryophyta</taxon>
        <taxon>Tracheophyta</taxon>
        <taxon>Spermatophyta</taxon>
        <taxon>Magnoliopsida</taxon>
        <taxon>Liliopsida</taxon>
        <taxon>Asparagales</taxon>
        <taxon>Asparagaceae</taxon>
        <taxon>Asparagoideae</taxon>
        <taxon>Asparagus</taxon>
    </lineage>
</organism>
<protein>
    <submittedName>
        <fullName evidence="2">Uncharacterized protein</fullName>
    </submittedName>
</protein>
<evidence type="ECO:0000256" key="1">
    <source>
        <dbReference type="SAM" id="MobiDB-lite"/>
    </source>
</evidence>
<feature type="compositionally biased region" description="Pro residues" evidence="1">
    <location>
        <begin position="36"/>
        <end position="48"/>
    </location>
</feature>
<keyword evidence="3" id="KW-1185">Reference proteome</keyword>
<dbReference type="Gramene" id="ONK69107">
    <property type="protein sequence ID" value="ONK69107"/>
    <property type="gene ID" value="A4U43_C05F19430"/>
</dbReference>
<gene>
    <name evidence="2" type="ORF">A4U43_C05F19430</name>
</gene>
<dbReference type="Proteomes" id="UP000243459">
    <property type="component" value="Chromosome 5"/>
</dbReference>
<dbReference type="AlphaFoldDB" id="A0A5P1EVB7"/>